<dbReference type="Pfam" id="PF01844">
    <property type="entry name" value="HNH"/>
    <property type="match status" value="1"/>
</dbReference>
<accession>A0A161IJ39</accession>
<dbReference type="AlphaFoldDB" id="A0A161IJ39"/>
<proteinExistence type="predicted"/>
<reference evidence="2 3" key="1">
    <citation type="submission" date="2016-04" db="EMBL/GenBank/DDBJ databases">
        <title>Complete genome sequence of Fictibacillus phosphorivorans G25-29, a strain toxic to nematodes.</title>
        <authorList>
            <person name="Zheng Z."/>
        </authorList>
    </citation>
    <scope>NUCLEOTIDE SEQUENCE [LARGE SCALE GENOMIC DNA]</scope>
    <source>
        <strain evidence="2 3">G25-29</strain>
    </source>
</reference>
<dbReference type="Proteomes" id="UP000076623">
    <property type="component" value="Chromosome"/>
</dbReference>
<dbReference type="Gene3D" id="1.10.30.50">
    <property type="match status" value="1"/>
</dbReference>
<dbReference type="InterPro" id="IPR044925">
    <property type="entry name" value="His-Me_finger_sf"/>
</dbReference>
<dbReference type="CDD" id="cd00085">
    <property type="entry name" value="HNHc"/>
    <property type="match status" value="1"/>
</dbReference>
<dbReference type="InterPro" id="IPR003615">
    <property type="entry name" value="HNH_nuc"/>
</dbReference>
<feature type="domain" description="HNH" evidence="1">
    <location>
        <begin position="50"/>
        <end position="98"/>
    </location>
</feature>
<dbReference type="SUPFAM" id="SSF54060">
    <property type="entry name" value="His-Me finger endonucleases"/>
    <property type="match status" value="1"/>
</dbReference>
<evidence type="ECO:0000259" key="1">
    <source>
        <dbReference type="Pfam" id="PF01844"/>
    </source>
</evidence>
<evidence type="ECO:0000313" key="3">
    <source>
        <dbReference type="Proteomes" id="UP000076623"/>
    </source>
</evidence>
<keyword evidence="3" id="KW-1185">Reference proteome</keyword>
<protein>
    <recommendedName>
        <fullName evidence="1">HNH domain-containing protein</fullName>
    </recommendedName>
</protein>
<dbReference type="EMBL" id="CP015378">
    <property type="protein sequence ID" value="ANC77409.1"/>
    <property type="molecule type" value="Genomic_DNA"/>
</dbReference>
<organism evidence="2 3">
    <name type="scientific">Fictibacillus phosphorivorans</name>
    <dbReference type="NCBI Taxonomy" id="1221500"/>
    <lineage>
        <taxon>Bacteria</taxon>
        <taxon>Bacillati</taxon>
        <taxon>Bacillota</taxon>
        <taxon>Bacilli</taxon>
        <taxon>Bacillales</taxon>
        <taxon>Fictibacillaceae</taxon>
        <taxon>Fictibacillus</taxon>
    </lineage>
</organism>
<dbReference type="GO" id="GO:0003676">
    <property type="term" value="F:nucleic acid binding"/>
    <property type="evidence" value="ECO:0007669"/>
    <property type="project" value="InterPro"/>
</dbReference>
<sequence length="249" mass="28959">MIKIDRTIKPAELTDDLKTQLTNKYKTDGTSVWNHELLKVPLLHMSHKKCCYCECNIAEESKYMEVEHFYPKDIYPDLVVDWANLLPACKRCNTNKSNHDPNQSKIINPCQDNPRTHIGMKLYRLKGKDEIGSNTIDVIYLNEIERLVYPRFQIGTEVQESIEDILEKTKEYYEGKSVSTRRKNRIVNGLKKIMEEGRPQKEYSAVVASVILNDNNFNYCKDLLINLSLWDDELIQLESVLSNNSLDIL</sequence>
<dbReference type="GO" id="GO:0008270">
    <property type="term" value="F:zinc ion binding"/>
    <property type="evidence" value="ECO:0007669"/>
    <property type="project" value="InterPro"/>
</dbReference>
<dbReference type="KEGG" id="fpn:ABE65_011585"/>
<dbReference type="STRING" id="1221500.ABE65_011585"/>
<dbReference type="GO" id="GO:0004519">
    <property type="term" value="F:endonuclease activity"/>
    <property type="evidence" value="ECO:0007669"/>
    <property type="project" value="InterPro"/>
</dbReference>
<name>A0A161IJ39_9BACL</name>
<gene>
    <name evidence="2" type="ORF">ABE65_011585</name>
</gene>
<dbReference type="RefSeq" id="WP_066394980.1">
    <property type="nucleotide sequence ID" value="NZ_CP015378.1"/>
</dbReference>
<dbReference type="InterPro" id="IPR002711">
    <property type="entry name" value="HNH"/>
</dbReference>
<evidence type="ECO:0000313" key="2">
    <source>
        <dbReference type="EMBL" id="ANC77409.1"/>
    </source>
</evidence>